<evidence type="ECO:0000313" key="1">
    <source>
        <dbReference type="EMBL" id="EON75688.1"/>
    </source>
</evidence>
<dbReference type="OrthoDB" id="1132102at2"/>
<dbReference type="Proteomes" id="UP000013909">
    <property type="component" value="Unassembled WGS sequence"/>
</dbReference>
<gene>
    <name evidence="1" type="ORF">ADIS_3838</name>
</gene>
<comment type="caution">
    <text evidence="1">The sequence shown here is derived from an EMBL/GenBank/DDBJ whole genome shotgun (WGS) entry which is preliminary data.</text>
</comment>
<dbReference type="AlphaFoldDB" id="R7ZNQ7"/>
<name>R7ZNQ7_9BACT</name>
<sequence>MSSHHFVRENQEPALFLIQPEQLSSELLGELLEWVPTVITTEEMLGSLHDQGVKIDAVVLNIPPSPLVSEIIQEQHPIVVVDRQEQTYLSAGLEHLLSVGQSAVNLVGVPYRDTHLLEEFLYRLDIILFDGPIRYFPVKETPFKKWMNAGSIHIHGAEDSFVEIGTGNQTEVIQLKDATFLEVDEGHITFKSKGLFWVGEFVGSTQ</sequence>
<keyword evidence="2" id="KW-1185">Reference proteome</keyword>
<dbReference type="STRING" id="1232681.ADIS_3838"/>
<proteinExistence type="predicted"/>
<dbReference type="EMBL" id="AQHR01000099">
    <property type="protein sequence ID" value="EON75688.1"/>
    <property type="molecule type" value="Genomic_DNA"/>
</dbReference>
<evidence type="ECO:0008006" key="3">
    <source>
        <dbReference type="Google" id="ProtNLM"/>
    </source>
</evidence>
<organism evidence="1 2">
    <name type="scientific">Lunatimonas lonarensis</name>
    <dbReference type="NCBI Taxonomy" id="1232681"/>
    <lineage>
        <taxon>Bacteria</taxon>
        <taxon>Pseudomonadati</taxon>
        <taxon>Bacteroidota</taxon>
        <taxon>Cytophagia</taxon>
        <taxon>Cytophagales</taxon>
        <taxon>Cyclobacteriaceae</taxon>
    </lineage>
</organism>
<reference evidence="1 2" key="1">
    <citation type="submission" date="2013-02" db="EMBL/GenBank/DDBJ databases">
        <title>A novel strain isolated from Lonar lake, Maharashtra, India.</title>
        <authorList>
            <person name="Singh A."/>
        </authorList>
    </citation>
    <scope>NUCLEOTIDE SEQUENCE [LARGE SCALE GENOMIC DNA]</scope>
    <source>
        <strain evidence="1 2">AK24</strain>
    </source>
</reference>
<protein>
    <recommendedName>
        <fullName evidence="3">Thiamine pyrophosphokinase</fullName>
    </recommendedName>
</protein>
<dbReference type="RefSeq" id="WP_010855965.1">
    <property type="nucleotide sequence ID" value="NZ_AQHR01000099.1"/>
</dbReference>
<accession>R7ZNQ7</accession>
<evidence type="ECO:0000313" key="2">
    <source>
        <dbReference type="Proteomes" id="UP000013909"/>
    </source>
</evidence>